<proteinExistence type="predicted"/>
<dbReference type="SUPFAM" id="SSF53474">
    <property type="entry name" value="alpha/beta-Hydrolases"/>
    <property type="match status" value="1"/>
</dbReference>
<evidence type="ECO:0000313" key="1">
    <source>
        <dbReference type="EMBL" id="RGN94441.1"/>
    </source>
</evidence>
<accession>A0A3E5EZR1</accession>
<dbReference type="AlphaFoldDB" id="A0A3E5EZR1"/>
<dbReference type="Proteomes" id="UP000260759">
    <property type="component" value="Unassembled WGS sequence"/>
</dbReference>
<organism evidence="1 2">
    <name type="scientific">Bacteroides uniformis</name>
    <dbReference type="NCBI Taxonomy" id="820"/>
    <lineage>
        <taxon>Bacteria</taxon>
        <taxon>Pseudomonadati</taxon>
        <taxon>Bacteroidota</taxon>
        <taxon>Bacteroidia</taxon>
        <taxon>Bacteroidales</taxon>
        <taxon>Bacteroidaceae</taxon>
        <taxon>Bacteroides</taxon>
    </lineage>
</organism>
<reference evidence="1 2" key="1">
    <citation type="submission" date="2018-08" db="EMBL/GenBank/DDBJ databases">
        <title>A genome reference for cultivated species of the human gut microbiota.</title>
        <authorList>
            <person name="Zou Y."/>
            <person name="Xue W."/>
            <person name="Luo G."/>
        </authorList>
    </citation>
    <scope>NUCLEOTIDE SEQUENCE [LARGE SCALE GENOMIC DNA]</scope>
    <source>
        <strain evidence="1 2">OM03-4</strain>
    </source>
</reference>
<dbReference type="RefSeq" id="WP_117600415.1">
    <property type="nucleotide sequence ID" value="NZ_QSVA01000007.1"/>
</dbReference>
<dbReference type="InterPro" id="IPR029058">
    <property type="entry name" value="AB_hydrolase_fold"/>
</dbReference>
<keyword evidence="1" id="KW-0378">Hydrolase</keyword>
<dbReference type="Gene3D" id="3.40.50.1820">
    <property type="entry name" value="alpha/beta hydrolase"/>
    <property type="match status" value="1"/>
</dbReference>
<dbReference type="CDD" id="cd12810">
    <property type="entry name" value="Esterase_713_like-3"/>
    <property type="match status" value="1"/>
</dbReference>
<evidence type="ECO:0000313" key="2">
    <source>
        <dbReference type="Proteomes" id="UP000260759"/>
    </source>
</evidence>
<dbReference type="EMBL" id="QSVA01000007">
    <property type="protein sequence ID" value="RGN94441.1"/>
    <property type="molecule type" value="Genomic_DNA"/>
</dbReference>
<dbReference type="GO" id="GO:0016787">
    <property type="term" value="F:hydrolase activity"/>
    <property type="evidence" value="ECO:0007669"/>
    <property type="project" value="UniProtKB-KW"/>
</dbReference>
<gene>
    <name evidence="1" type="ORF">DXB37_09970</name>
</gene>
<protein>
    <submittedName>
        <fullName evidence="1">Alpha/beta hydrolase</fullName>
    </submittedName>
</protein>
<name>A0A3E5EZR1_BACUN</name>
<comment type="caution">
    <text evidence="1">The sequence shown here is derived from an EMBL/GenBank/DDBJ whole genome shotgun (WGS) entry which is preliminary data.</text>
</comment>
<sequence length="342" mass="39080">MKFTSLLVCIMTTFSVYAQSEKEKSLMIIQEQGSFAIGGSVTADKNGNLFHGDHGYVFYQKPVNPRQYPLVLLHGIHQFSKTWESTPDGREGFQNIFLKRNFSIYNMTHPRRGNAGRSQIGIDMQPIYDEQTWYTKWRIGVYPDYFENVQFPRDKESLNQFMRQMTPNTGPTDFELNTNVIAELFDKLGGAIMMAHSQGVMHTWKTIPKTKNIKAVIALEGGGYFSFPTNEPRPVTEASEGLEYIMVSPDIFKTFTQIPMLLIYGDNIPTEHSDIPELDVWRIRLDLAYQWADAVNKQGGDVTVIHLPKIGIFGNTHFPMSDLNNIDIANVISQWLHKKNLD</sequence>